<dbReference type="AlphaFoldDB" id="A0A934UIT2"/>
<evidence type="ECO:0000313" key="5">
    <source>
        <dbReference type="Proteomes" id="UP000609172"/>
    </source>
</evidence>
<dbReference type="PANTHER" id="PTHR30273">
    <property type="entry name" value="PERIPLASMIC SIGNAL SENSOR AND SIGMA FACTOR ACTIVATOR FECR-RELATED"/>
    <property type="match status" value="1"/>
</dbReference>
<dbReference type="GO" id="GO:0016989">
    <property type="term" value="F:sigma factor antagonist activity"/>
    <property type="evidence" value="ECO:0007669"/>
    <property type="project" value="TreeGrafter"/>
</dbReference>
<keyword evidence="1" id="KW-0472">Membrane</keyword>
<dbReference type="InterPro" id="IPR012373">
    <property type="entry name" value="Ferrdict_sens_TM"/>
</dbReference>
<dbReference type="Pfam" id="PF16344">
    <property type="entry name" value="FecR_C"/>
    <property type="match status" value="1"/>
</dbReference>
<proteinExistence type="predicted"/>
<evidence type="ECO:0000259" key="3">
    <source>
        <dbReference type="Pfam" id="PF16344"/>
    </source>
</evidence>
<evidence type="ECO:0000259" key="2">
    <source>
        <dbReference type="Pfam" id="PF04773"/>
    </source>
</evidence>
<comment type="caution">
    <text evidence="4">The sequence shown here is derived from an EMBL/GenBank/DDBJ whole genome shotgun (WGS) entry which is preliminary data.</text>
</comment>
<dbReference type="RefSeq" id="WP_200104617.1">
    <property type="nucleotide sequence ID" value="NZ_JAEHFV010000001.1"/>
</dbReference>
<dbReference type="PANTHER" id="PTHR30273:SF2">
    <property type="entry name" value="PROTEIN FECR"/>
    <property type="match status" value="1"/>
</dbReference>
<organism evidence="4 5">
    <name type="scientific">Flavobacterium agrisoli</name>
    <dbReference type="NCBI Taxonomy" id="2793066"/>
    <lineage>
        <taxon>Bacteria</taxon>
        <taxon>Pseudomonadati</taxon>
        <taxon>Bacteroidota</taxon>
        <taxon>Flavobacteriia</taxon>
        <taxon>Flavobacteriales</taxon>
        <taxon>Flavobacteriaceae</taxon>
        <taxon>Flavobacterium</taxon>
    </lineage>
</organism>
<sequence>MRNQNLMDSNYNRQDFQKLIDNYLDGKISLSELKMLINYTESFQLDSDLEELNPENGYRDRMLENILDAIKEEQPKESKVIRLIKSSLFKYGVAAAILLFVFFNAFYNGGGLPVDEVPNEVVVNNDIRIGSDKATLTTETGETIVLEKGKSYNGKNTVSNGEELVYVKTNSANDKVSYNYLTIPRGGEFFVKLSDGTQIWLNSESKLKYPVSFVEGETRKVELVYGEAYFSVSPSTVHKGAKFQVLTGIQDIEVIGTQFNVKAYRDEDIIYTTLVEGKVAVEIGNKKEFLKPTEQLALNKLNKRTEISEVDLYSETAWKKGLFAFKSKKLKEIMQVLARWYDVEIEFEDKSVEDIEFKGVINKNQDIEEILTLIKKTKFINAYEIKKDRIIIKK</sequence>
<dbReference type="Gene3D" id="2.60.120.1440">
    <property type="match status" value="1"/>
</dbReference>
<dbReference type="InterPro" id="IPR032508">
    <property type="entry name" value="FecR_C"/>
</dbReference>
<keyword evidence="1" id="KW-0812">Transmembrane</keyword>
<reference evidence="4" key="1">
    <citation type="submission" date="2020-12" db="EMBL/GenBank/DDBJ databases">
        <title>Bacterial novel species Flavobacterium sp. SE-1-e isolated from soil.</title>
        <authorList>
            <person name="Jung H.-Y."/>
        </authorList>
    </citation>
    <scope>NUCLEOTIDE SEQUENCE</scope>
    <source>
        <strain evidence="4">SE-1-e</strain>
    </source>
</reference>
<dbReference type="Gene3D" id="3.55.50.30">
    <property type="match status" value="1"/>
</dbReference>
<dbReference type="EMBL" id="JAEHFV010000001">
    <property type="protein sequence ID" value="MBK0368700.1"/>
    <property type="molecule type" value="Genomic_DNA"/>
</dbReference>
<gene>
    <name evidence="4" type="ORF">I5M07_02540</name>
</gene>
<evidence type="ECO:0000256" key="1">
    <source>
        <dbReference type="SAM" id="Phobius"/>
    </source>
</evidence>
<keyword evidence="1" id="KW-1133">Transmembrane helix</keyword>
<dbReference type="InterPro" id="IPR006860">
    <property type="entry name" value="FecR"/>
</dbReference>
<feature type="domain" description="FecR protein" evidence="2">
    <location>
        <begin position="186"/>
        <end position="279"/>
    </location>
</feature>
<keyword evidence="5" id="KW-1185">Reference proteome</keyword>
<dbReference type="Proteomes" id="UP000609172">
    <property type="component" value="Unassembled WGS sequence"/>
</dbReference>
<feature type="domain" description="Protein FecR C-terminal" evidence="3">
    <location>
        <begin position="323"/>
        <end position="392"/>
    </location>
</feature>
<evidence type="ECO:0000313" key="4">
    <source>
        <dbReference type="EMBL" id="MBK0368700.1"/>
    </source>
</evidence>
<accession>A0A934UIT2</accession>
<protein>
    <submittedName>
        <fullName evidence="4">DUF4974 domain-containing protein</fullName>
    </submittedName>
</protein>
<name>A0A934UIT2_9FLAO</name>
<feature type="transmembrane region" description="Helical" evidence="1">
    <location>
        <begin position="88"/>
        <end position="107"/>
    </location>
</feature>
<dbReference type="Pfam" id="PF04773">
    <property type="entry name" value="FecR"/>
    <property type="match status" value="1"/>
</dbReference>